<protein>
    <submittedName>
        <fullName evidence="3">N-methylhydantoinase A/oxoprolinase/acetone carboxylase beta subunit</fullName>
    </submittedName>
</protein>
<feature type="domain" description="Hydantoinase A/oxoprolinase" evidence="1">
    <location>
        <begin position="200"/>
        <end position="369"/>
    </location>
</feature>
<dbReference type="Gene3D" id="3.30.420.40">
    <property type="match status" value="1"/>
</dbReference>
<keyword evidence="4" id="KW-1185">Reference proteome</keyword>
<dbReference type="InterPro" id="IPR045079">
    <property type="entry name" value="Oxoprolinase-like"/>
</dbReference>
<reference evidence="3 4" key="1">
    <citation type="submission" date="2023-07" db="EMBL/GenBank/DDBJ databases">
        <title>Genomic Encyclopedia of Type Strains, Phase IV (KMG-IV): sequencing the most valuable type-strain genomes for metagenomic binning, comparative biology and taxonomic classification.</title>
        <authorList>
            <person name="Goeker M."/>
        </authorList>
    </citation>
    <scope>NUCLEOTIDE SEQUENCE [LARGE SCALE GENOMIC DNA]</scope>
    <source>
        <strain evidence="3 4">DSM 17740</strain>
    </source>
</reference>
<gene>
    <name evidence="3" type="ORF">J2S00_004012</name>
</gene>
<accession>A0ABU0CYE0</accession>
<dbReference type="PANTHER" id="PTHR11365:SF10">
    <property type="entry name" value="HYDANTOINASE_OXOPROLINASE"/>
    <property type="match status" value="1"/>
</dbReference>
<proteinExistence type="predicted"/>
<name>A0ABU0CYE0_9BACI</name>
<evidence type="ECO:0000259" key="2">
    <source>
        <dbReference type="Pfam" id="PF05378"/>
    </source>
</evidence>
<sequence length="530" mass="56269">MAEKRYRLGIDVGGTNTDVVILDPDNSVVAAVKSPTTADVQGGIYSGIEKVLQDSKIDVTKISYVALGTTHATNAIIQRKELSKVSVVRICLPAGKGVPPLMDWPQDLVEAMGAEAYLVHGGYEYDGRPLAGKHLDQEECLSVLNRIKASRIESLAICSIFSPVNKDHEQEFAKLARDVLGPEVAITLSSEIGSLGFIERENSTVLNAAVVNVAKKAANGLREALNQFGIKTDVFFAQNDGTLMSLDYAIRYPILTIGSGPTNSLRGAAYLTNEKDCIVVDIGGTSTDVGIMVKGFPRQSSIAVEVGGVLTNFRMPDLISIGVGGGSIVREENGEIKVGPDSVGYEITKKALCFGGDVITATDVALASGIAHIDDPRCDLSRLASLDTTFVKRAMNKIIELVSDACDRIKTSSKSLPVVLVGGGSILIPDRVPGMGKIIRPENFGCANAIGAATAEASGEVDTLWSLDNVSREEAINQARKQAIDRAVQMGAEPDKTQVVDMEMVPLTYLPGNVVRIKSKAAGPLTITNT</sequence>
<dbReference type="InterPro" id="IPR008040">
    <property type="entry name" value="Hydant_A_N"/>
</dbReference>
<dbReference type="PANTHER" id="PTHR11365">
    <property type="entry name" value="5-OXOPROLINASE RELATED"/>
    <property type="match status" value="1"/>
</dbReference>
<evidence type="ECO:0000313" key="4">
    <source>
        <dbReference type="Proteomes" id="UP001232445"/>
    </source>
</evidence>
<feature type="domain" description="Hydantoinase/oxoprolinase N-terminal" evidence="2">
    <location>
        <begin position="7"/>
        <end position="179"/>
    </location>
</feature>
<dbReference type="RefSeq" id="WP_307343946.1">
    <property type="nucleotide sequence ID" value="NZ_JAUSUQ010000038.1"/>
</dbReference>
<dbReference type="InterPro" id="IPR043129">
    <property type="entry name" value="ATPase_NBD"/>
</dbReference>
<dbReference type="EMBL" id="JAUSUQ010000038">
    <property type="protein sequence ID" value="MDQ0341168.1"/>
    <property type="molecule type" value="Genomic_DNA"/>
</dbReference>
<dbReference type="InterPro" id="IPR002821">
    <property type="entry name" value="Hydantoinase_A"/>
</dbReference>
<comment type="caution">
    <text evidence="3">The sequence shown here is derived from an EMBL/GenBank/DDBJ whole genome shotgun (WGS) entry which is preliminary data.</text>
</comment>
<dbReference type="Pfam" id="PF01968">
    <property type="entry name" value="Hydantoinase_A"/>
    <property type="match status" value="1"/>
</dbReference>
<organism evidence="3 4">
    <name type="scientific">Caldalkalibacillus uzonensis</name>
    <dbReference type="NCBI Taxonomy" id="353224"/>
    <lineage>
        <taxon>Bacteria</taxon>
        <taxon>Bacillati</taxon>
        <taxon>Bacillota</taxon>
        <taxon>Bacilli</taxon>
        <taxon>Bacillales</taxon>
        <taxon>Bacillaceae</taxon>
        <taxon>Caldalkalibacillus</taxon>
    </lineage>
</organism>
<dbReference type="Pfam" id="PF05378">
    <property type="entry name" value="Hydant_A_N"/>
    <property type="match status" value="1"/>
</dbReference>
<dbReference type="Proteomes" id="UP001232445">
    <property type="component" value="Unassembled WGS sequence"/>
</dbReference>
<evidence type="ECO:0000259" key="1">
    <source>
        <dbReference type="Pfam" id="PF01968"/>
    </source>
</evidence>
<dbReference type="SUPFAM" id="SSF53067">
    <property type="entry name" value="Actin-like ATPase domain"/>
    <property type="match status" value="2"/>
</dbReference>
<evidence type="ECO:0000313" key="3">
    <source>
        <dbReference type="EMBL" id="MDQ0341168.1"/>
    </source>
</evidence>